<dbReference type="FunFam" id="3.30.160.60:FF:002061">
    <property type="entry name" value="Uncharacterized protein"/>
    <property type="match status" value="1"/>
</dbReference>
<feature type="compositionally biased region" description="Polar residues" evidence="10">
    <location>
        <begin position="45"/>
        <end position="57"/>
    </location>
</feature>
<accession>A0A9P7ZNB6</accession>
<dbReference type="GO" id="GO:0000978">
    <property type="term" value="F:RNA polymerase II cis-regulatory region sequence-specific DNA binding"/>
    <property type="evidence" value="ECO:0007669"/>
    <property type="project" value="TreeGrafter"/>
</dbReference>
<dbReference type="FunFam" id="3.30.160.60:FF:001289">
    <property type="entry name" value="Zinc finger protein 574"/>
    <property type="match status" value="1"/>
</dbReference>
<feature type="domain" description="C2H2-type" evidence="11">
    <location>
        <begin position="155"/>
        <end position="184"/>
    </location>
</feature>
<dbReference type="GeneID" id="70295877"/>
<dbReference type="GO" id="GO:0005667">
    <property type="term" value="C:transcription regulator complex"/>
    <property type="evidence" value="ECO:0007669"/>
    <property type="project" value="TreeGrafter"/>
</dbReference>
<keyword evidence="2" id="KW-0479">Metal-binding</keyword>
<keyword evidence="6" id="KW-0805">Transcription regulation</keyword>
<feature type="compositionally biased region" description="Polar residues" evidence="10">
    <location>
        <begin position="321"/>
        <end position="333"/>
    </location>
</feature>
<proteinExistence type="predicted"/>
<feature type="compositionally biased region" description="Polar residues" evidence="10">
    <location>
        <begin position="270"/>
        <end position="292"/>
    </location>
</feature>
<dbReference type="InterPro" id="IPR013087">
    <property type="entry name" value="Znf_C2H2_type"/>
</dbReference>
<dbReference type="GO" id="GO:0000981">
    <property type="term" value="F:DNA-binding transcription factor activity, RNA polymerase II-specific"/>
    <property type="evidence" value="ECO:0007669"/>
    <property type="project" value="UniProtKB-ARBA"/>
</dbReference>
<dbReference type="FunFam" id="3.30.160.60:FF:002343">
    <property type="entry name" value="Zinc finger protein 33A"/>
    <property type="match status" value="1"/>
</dbReference>
<evidence type="ECO:0000313" key="13">
    <source>
        <dbReference type="Proteomes" id="UP000887229"/>
    </source>
</evidence>
<dbReference type="GO" id="GO:0000785">
    <property type="term" value="C:chromatin"/>
    <property type="evidence" value="ECO:0007669"/>
    <property type="project" value="TreeGrafter"/>
</dbReference>
<evidence type="ECO:0000256" key="3">
    <source>
        <dbReference type="ARBA" id="ARBA00022737"/>
    </source>
</evidence>
<sequence length="431" mass="46887">MHNGDFLDGRRNFSGNFGDQQHNHYALGRAESEMERSVSPHGSEHSQFSQLSRSYASPSLAGQMGLPNNMPSPLSSMQMRGYTEIPMGMPGVHNIPIPMHSTPPPQQEASTAPSAARQAQPAAAKQYACSSCSKPFARRSDLARHERIHSGDRPHVCDYPDCGKPFIQRSALTVHQRTHTGEKPHCCEVCAKRFSDSSSLARHRRTHSGMRPFKCPFADCQKTFTRRTTLTRHQQQHTGTVEEAAAATAAALAATANRTGMSQVRHDSEALSNHGSPMSTPSPGNRTMSMSPSVDGMHRHNSEVQYLQNGSLPVHMRVGSPVSTSAGAYSNNGGMRPTSHPTGYGPPSTLEPSVEHQQHSGSPSGANSPHMSNVGWQSPAHMASPQSQHSNSYVYTDAPEGYPPNPANMGQMYYAGQMRRHDDNQSMVPMT</sequence>
<feature type="compositionally biased region" description="Polar residues" evidence="10">
    <location>
        <begin position="384"/>
        <end position="394"/>
    </location>
</feature>
<feature type="region of interest" description="Disordered" evidence="10">
    <location>
        <begin position="266"/>
        <end position="292"/>
    </location>
</feature>
<evidence type="ECO:0000256" key="10">
    <source>
        <dbReference type="SAM" id="MobiDB-lite"/>
    </source>
</evidence>
<keyword evidence="3" id="KW-0677">Repeat</keyword>
<feature type="region of interest" description="Disordered" evidence="10">
    <location>
        <begin position="95"/>
        <end position="120"/>
    </location>
</feature>
<evidence type="ECO:0000256" key="4">
    <source>
        <dbReference type="ARBA" id="ARBA00022771"/>
    </source>
</evidence>
<dbReference type="PANTHER" id="PTHR14003">
    <property type="entry name" value="TRANSCRIPTIONAL REPRESSOR PROTEIN YY"/>
    <property type="match status" value="1"/>
</dbReference>
<feature type="domain" description="C2H2-type" evidence="11">
    <location>
        <begin position="185"/>
        <end position="212"/>
    </location>
</feature>
<keyword evidence="5" id="KW-0862">Zinc</keyword>
<gene>
    <name evidence="12" type="ORF">F5Z01DRAFT_673806</name>
</gene>
<dbReference type="Proteomes" id="UP000887229">
    <property type="component" value="Unassembled WGS sequence"/>
</dbReference>
<evidence type="ECO:0000256" key="6">
    <source>
        <dbReference type="ARBA" id="ARBA00023015"/>
    </source>
</evidence>
<keyword evidence="8" id="KW-0539">Nucleus</keyword>
<feature type="compositionally biased region" description="Basic and acidic residues" evidence="10">
    <location>
        <begin position="30"/>
        <end position="44"/>
    </location>
</feature>
<evidence type="ECO:0000256" key="7">
    <source>
        <dbReference type="ARBA" id="ARBA00023163"/>
    </source>
</evidence>
<organism evidence="12 13">
    <name type="scientific">Emericellopsis atlantica</name>
    <dbReference type="NCBI Taxonomy" id="2614577"/>
    <lineage>
        <taxon>Eukaryota</taxon>
        <taxon>Fungi</taxon>
        <taxon>Dikarya</taxon>
        <taxon>Ascomycota</taxon>
        <taxon>Pezizomycotina</taxon>
        <taxon>Sordariomycetes</taxon>
        <taxon>Hypocreomycetidae</taxon>
        <taxon>Hypocreales</taxon>
        <taxon>Bionectriaceae</taxon>
        <taxon>Emericellopsis</taxon>
    </lineage>
</organism>
<dbReference type="GO" id="GO:0008270">
    <property type="term" value="F:zinc ion binding"/>
    <property type="evidence" value="ECO:0007669"/>
    <property type="project" value="UniProtKB-KW"/>
</dbReference>
<feature type="domain" description="C2H2-type" evidence="11">
    <location>
        <begin position="213"/>
        <end position="242"/>
    </location>
</feature>
<evidence type="ECO:0000256" key="1">
    <source>
        <dbReference type="ARBA" id="ARBA00004123"/>
    </source>
</evidence>
<reference evidence="12" key="1">
    <citation type="journal article" date="2021" name="IMA Fungus">
        <title>Genomic characterization of three marine fungi, including Emericellopsis atlantica sp. nov. with signatures of a generalist lifestyle and marine biomass degradation.</title>
        <authorList>
            <person name="Hagestad O.C."/>
            <person name="Hou L."/>
            <person name="Andersen J.H."/>
            <person name="Hansen E.H."/>
            <person name="Altermark B."/>
            <person name="Li C."/>
            <person name="Kuhnert E."/>
            <person name="Cox R.J."/>
            <person name="Crous P.W."/>
            <person name="Spatafora J.W."/>
            <person name="Lail K."/>
            <person name="Amirebrahimi M."/>
            <person name="Lipzen A."/>
            <person name="Pangilinan J."/>
            <person name="Andreopoulos W."/>
            <person name="Hayes R.D."/>
            <person name="Ng V."/>
            <person name="Grigoriev I.V."/>
            <person name="Jackson S.A."/>
            <person name="Sutton T.D.S."/>
            <person name="Dobson A.D.W."/>
            <person name="Rama T."/>
        </authorList>
    </citation>
    <scope>NUCLEOTIDE SEQUENCE</scope>
    <source>
        <strain evidence="12">TS7</strain>
    </source>
</reference>
<evidence type="ECO:0000259" key="11">
    <source>
        <dbReference type="PROSITE" id="PS50157"/>
    </source>
</evidence>
<dbReference type="PROSITE" id="PS50157">
    <property type="entry name" value="ZINC_FINGER_C2H2_2"/>
    <property type="match status" value="4"/>
</dbReference>
<dbReference type="EMBL" id="MU251253">
    <property type="protein sequence ID" value="KAG9254658.1"/>
    <property type="molecule type" value="Genomic_DNA"/>
</dbReference>
<dbReference type="Gene3D" id="3.30.160.60">
    <property type="entry name" value="Classic Zinc Finger"/>
    <property type="match status" value="4"/>
</dbReference>
<comment type="subcellular location">
    <subcellularLocation>
        <location evidence="1">Nucleus</location>
    </subcellularLocation>
</comment>
<dbReference type="GO" id="GO:0005634">
    <property type="term" value="C:nucleus"/>
    <property type="evidence" value="ECO:0007669"/>
    <property type="project" value="UniProtKB-SubCell"/>
</dbReference>
<dbReference type="OrthoDB" id="3437960at2759"/>
<feature type="compositionally biased region" description="Polar residues" evidence="10">
    <location>
        <begin position="359"/>
        <end position="376"/>
    </location>
</feature>
<keyword evidence="7" id="KW-0804">Transcription</keyword>
<evidence type="ECO:0000256" key="8">
    <source>
        <dbReference type="ARBA" id="ARBA00023242"/>
    </source>
</evidence>
<evidence type="ECO:0000256" key="2">
    <source>
        <dbReference type="ARBA" id="ARBA00022723"/>
    </source>
</evidence>
<feature type="compositionally biased region" description="Basic and acidic residues" evidence="10">
    <location>
        <begin position="1"/>
        <end position="11"/>
    </location>
</feature>
<feature type="domain" description="C2H2-type" evidence="11">
    <location>
        <begin position="127"/>
        <end position="154"/>
    </location>
</feature>
<evidence type="ECO:0000256" key="5">
    <source>
        <dbReference type="ARBA" id="ARBA00022833"/>
    </source>
</evidence>
<dbReference type="FunFam" id="3.30.160.60:FF:000125">
    <property type="entry name" value="Putative zinc finger protein 143"/>
    <property type="match status" value="1"/>
</dbReference>
<feature type="region of interest" description="Disordered" evidence="10">
    <location>
        <begin position="1"/>
        <end position="77"/>
    </location>
</feature>
<evidence type="ECO:0000313" key="12">
    <source>
        <dbReference type="EMBL" id="KAG9254658.1"/>
    </source>
</evidence>
<dbReference type="PROSITE" id="PS00028">
    <property type="entry name" value="ZINC_FINGER_C2H2_1"/>
    <property type="match status" value="4"/>
</dbReference>
<keyword evidence="13" id="KW-1185">Reference proteome</keyword>
<evidence type="ECO:0000256" key="9">
    <source>
        <dbReference type="PROSITE-ProRule" id="PRU00042"/>
    </source>
</evidence>
<protein>
    <submittedName>
        <fullName evidence="12">Zinc finger protein 58</fullName>
    </submittedName>
</protein>
<dbReference type="InterPro" id="IPR036236">
    <property type="entry name" value="Znf_C2H2_sf"/>
</dbReference>
<keyword evidence="4 9" id="KW-0863">Zinc-finger</keyword>
<dbReference type="SMART" id="SM00355">
    <property type="entry name" value="ZnF_C2H2"/>
    <property type="match status" value="4"/>
</dbReference>
<dbReference type="AlphaFoldDB" id="A0A9P7ZNB6"/>
<dbReference type="SUPFAM" id="SSF57667">
    <property type="entry name" value="beta-beta-alpha zinc fingers"/>
    <property type="match status" value="2"/>
</dbReference>
<feature type="compositionally biased region" description="Low complexity" evidence="10">
    <location>
        <begin position="109"/>
        <end position="120"/>
    </location>
</feature>
<dbReference type="PANTHER" id="PTHR14003:SF20">
    <property type="entry name" value="FINGER DOMAIN PROTEIN, PUTATIVE (AFU_ORTHOLOGUE AFUA_4G10380)-RELATED"/>
    <property type="match status" value="1"/>
</dbReference>
<feature type="region of interest" description="Disordered" evidence="10">
    <location>
        <begin position="315"/>
        <end position="411"/>
    </location>
</feature>
<dbReference type="Pfam" id="PF00096">
    <property type="entry name" value="zf-C2H2"/>
    <property type="match status" value="4"/>
</dbReference>
<dbReference type="RefSeq" id="XP_046118582.1">
    <property type="nucleotide sequence ID" value="XM_046264974.1"/>
</dbReference>
<comment type="caution">
    <text evidence="12">The sequence shown here is derived from an EMBL/GenBank/DDBJ whole genome shotgun (WGS) entry which is preliminary data.</text>
</comment>
<name>A0A9P7ZNB6_9HYPO</name>